<dbReference type="InterPro" id="IPR007685">
    <property type="entry name" value="RelA_SpoT"/>
</dbReference>
<evidence type="ECO:0000256" key="4">
    <source>
        <dbReference type="ARBA" id="ARBA00032407"/>
    </source>
</evidence>
<dbReference type="InterPro" id="IPR045600">
    <property type="entry name" value="RelA/SpoT_AH_RIS"/>
</dbReference>
<evidence type="ECO:0000259" key="8">
    <source>
        <dbReference type="PROSITE" id="PS51831"/>
    </source>
</evidence>
<dbReference type="InterPro" id="IPR006674">
    <property type="entry name" value="HD_domain"/>
</dbReference>
<dbReference type="Pfam" id="PF04607">
    <property type="entry name" value="RelA_SpoT"/>
    <property type="match status" value="1"/>
</dbReference>
<evidence type="ECO:0000256" key="2">
    <source>
        <dbReference type="ARBA" id="ARBA00014315"/>
    </source>
</evidence>
<dbReference type="Pfam" id="PF02824">
    <property type="entry name" value="TGS"/>
    <property type="match status" value="1"/>
</dbReference>
<dbReference type="Proteomes" id="UP000198339">
    <property type="component" value="Unassembled WGS sequence"/>
</dbReference>
<dbReference type="InterPro" id="IPR045865">
    <property type="entry name" value="ACT-like_dom_sf"/>
</dbReference>
<dbReference type="PROSITE" id="PS51880">
    <property type="entry name" value="TGS"/>
    <property type="match status" value="1"/>
</dbReference>
<dbReference type="EC" id="2.7.6.5" evidence="1"/>
<evidence type="ECO:0000256" key="5">
    <source>
        <dbReference type="ARBA" id="ARBA00048244"/>
    </source>
</evidence>
<dbReference type="Pfam" id="PF13291">
    <property type="entry name" value="ACT_4"/>
    <property type="match status" value="1"/>
</dbReference>
<dbReference type="SUPFAM" id="SSF81271">
    <property type="entry name" value="TGS-like"/>
    <property type="match status" value="1"/>
</dbReference>
<dbReference type="Gene3D" id="3.10.20.30">
    <property type="match status" value="1"/>
</dbReference>
<dbReference type="Pfam" id="PF13328">
    <property type="entry name" value="HD_4"/>
    <property type="match status" value="1"/>
</dbReference>
<dbReference type="FunFam" id="1.10.3210.10:FF:000001">
    <property type="entry name" value="GTP pyrophosphokinase RelA"/>
    <property type="match status" value="1"/>
</dbReference>
<dbReference type="Gene3D" id="3.30.460.10">
    <property type="entry name" value="Beta Polymerase, domain 2"/>
    <property type="match status" value="1"/>
</dbReference>
<evidence type="ECO:0000313" key="10">
    <source>
        <dbReference type="EMBL" id="SNS88751.1"/>
    </source>
</evidence>
<dbReference type="SMART" id="SM00954">
    <property type="entry name" value="RelA_SpoT"/>
    <property type="match status" value="1"/>
</dbReference>
<dbReference type="PANTHER" id="PTHR21262">
    <property type="entry name" value="GUANOSINE-3',5'-BIS DIPHOSPHATE 3'-PYROPHOSPHOHYDROLASE"/>
    <property type="match status" value="1"/>
</dbReference>
<dbReference type="CDD" id="cd04876">
    <property type="entry name" value="ACT_RelA-SpoT"/>
    <property type="match status" value="1"/>
</dbReference>
<dbReference type="SUPFAM" id="SSF109604">
    <property type="entry name" value="HD-domain/PDEase-like"/>
    <property type="match status" value="1"/>
</dbReference>
<evidence type="ECO:0000259" key="7">
    <source>
        <dbReference type="PROSITE" id="PS51671"/>
    </source>
</evidence>
<dbReference type="CDD" id="cd01668">
    <property type="entry name" value="TGS_RSH"/>
    <property type="match status" value="1"/>
</dbReference>
<dbReference type="PROSITE" id="PS51671">
    <property type="entry name" value="ACT"/>
    <property type="match status" value="1"/>
</dbReference>
<dbReference type="GO" id="GO:0005886">
    <property type="term" value="C:plasma membrane"/>
    <property type="evidence" value="ECO:0007669"/>
    <property type="project" value="TreeGrafter"/>
</dbReference>
<evidence type="ECO:0000256" key="1">
    <source>
        <dbReference type="ARBA" id="ARBA00013251"/>
    </source>
</evidence>
<dbReference type="Gene3D" id="3.30.70.260">
    <property type="match status" value="1"/>
</dbReference>
<dbReference type="InterPro" id="IPR012676">
    <property type="entry name" value="TGS-like"/>
</dbReference>
<dbReference type="CDD" id="cd00077">
    <property type="entry name" value="HDc"/>
    <property type="match status" value="1"/>
</dbReference>
<evidence type="ECO:0000259" key="9">
    <source>
        <dbReference type="PROSITE" id="PS51880"/>
    </source>
</evidence>
<dbReference type="NCBIfam" id="TIGR00691">
    <property type="entry name" value="spoT_relA"/>
    <property type="match status" value="1"/>
</dbReference>
<dbReference type="Gene3D" id="1.10.3210.10">
    <property type="entry name" value="Hypothetical protein af1432"/>
    <property type="match status" value="1"/>
</dbReference>
<dbReference type="InterPro" id="IPR012675">
    <property type="entry name" value="Beta-grasp_dom_sf"/>
</dbReference>
<comment type="function">
    <text evidence="6">In eubacteria ppGpp (guanosine 3'-diphosphate 5'-diphosphate) is a mediator of the stringent response that coordinates a variety of cellular activities in response to changes in nutritional abundance.</text>
</comment>
<dbReference type="GO" id="GO:0008728">
    <property type="term" value="F:GTP diphosphokinase activity"/>
    <property type="evidence" value="ECO:0007669"/>
    <property type="project" value="UniProtKB-EC"/>
</dbReference>
<dbReference type="SUPFAM" id="SSF81301">
    <property type="entry name" value="Nucleotidyltransferase"/>
    <property type="match status" value="1"/>
</dbReference>
<name>A0A239I5H6_9SPHN</name>
<dbReference type="InterPro" id="IPR003607">
    <property type="entry name" value="HD/PDEase_dom"/>
</dbReference>
<comment type="catalytic activity">
    <reaction evidence="5">
        <text>GTP + ATP = guanosine 3'-diphosphate 5'-triphosphate + AMP</text>
        <dbReference type="Rhea" id="RHEA:22088"/>
        <dbReference type="ChEBI" id="CHEBI:30616"/>
        <dbReference type="ChEBI" id="CHEBI:37565"/>
        <dbReference type="ChEBI" id="CHEBI:142410"/>
        <dbReference type="ChEBI" id="CHEBI:456215"/>
        <dbReference type="EC" id="2.7.6.5"/>
    </reaction>
</comment>
<dbReference type="InterPro" id="IPR004811">
    <property type="entry name" value="RelA/Spo_fam"/>
</dbReference>
<dbReference type="FunFam" id="3.10.20.30:FF:000002">
    <property type="entry name" value="GTP pyrophosphokinase (RelA/SpoT)"/>
    <property type="match status" value="1"/>
</dbReference>
<gene>
    <name evidence="10" type="ORF">SAMN06295955_10733</name>
</gene>
<keyword evidence="11" id="KW-1185">Reference proteome</keyword>
<comment type="similarity">
    <text evidence="6">Belongs to the relA/spoT family.</text>
</comment>
<dbReference type="FunFam" id="3.30.460.10:FF:000001">
    <property type="entry name" value="GTP pyrophosphokinase RelA"/>
    <property type="match status" value="1"/>
</dbReference>
<sequence length="730" mass="81364">MLPTGFTKVANLPCAGAHNFRVAIIAPEPTLGAMLRQYELVERVRAYDPDVDEGLLNRAYVFTVQKHGSQKRASGDPYFSHPVEVAGILTDLHLDSETIVTALLHDTLEDTLTTPEEIERLFGSDVGRLVDGVTKLSKIEAQTENERAAENLRKFLLAMSDDIRVLLVKLADRLHNMRTLHFIQNPDKRRRIAKETMDIYAPLAERIGMYEYMREMQLLAFRELEPEAYATITGRLAKLTAGGKDKVAAISREFKELLAEAGIDAEVSGREKHPYSIWRKMQERHVSFEQVTDIIAFRVITPTEADCYAALGVLHRKWKMVPGRFKDYISTPKRNGYKSLHTTIMHNQNMRIEIQIRSRAMHEQSEFGFAAHWAYKQGGSTPDGQAGWIRDLIEILEQTHDPDELLENTRIAMYQDRIFAFTPKGVLHQLPKGATPIDFAYAVHTGLGDRTVGAKVNGRLVPLRTQLANGDTVEILSSDKQTPQPAWLGFAVTGKARAAIRRHVRSKEKVELAALGRKMYDEIVARLPGRIGDKARAAAIERLKLDDDTALYVAIGKRQLSDDAVMEALVPGITAEKKSKPGKLRQGAAVSIEGLPPGVAYKLADCCHPVPGDRIVGLAREGEGIEVHVIDCPSLADGIDADWIDLRWQEDSEGGNARLCVVIRNEPGTLAEMSGILAANSANITNLRLSNREGEFHTYDIVVEVRDVHHLMRILSALRASDTVVQAERL</sequence>
<dbReference type="Pfam" id="PF19296">
    <property type="entry name" value="RelA_AH_RIS"/>
    <property type="match status" value="2"/>
</dbReference>
<reference evidence="10 11" key="1">
    <citation type="submission" date="2017-06" db="EMBL/GenBank/DDBJ databases">
        <authorList>
            <person name="Kim H.J."/>
            <person name="Triplett B.A."/>
        </authorList>
    </citation>
    <scope>NUCLEOTIDE SEQUENCE [LARGE SCALE GENOMIC DNA]</scope>
    <source>
        <strain evidence="10 11">DS15</strain>
    </source>
</reference>
<dbReference type="AlphaFoldDB" id="A0A239I5H6"/>
<evidence type="ECO:0000313" key="11">
    <source>
        <dbReference type="Proteomes" id="UP000198339"/>
    </source>
</evidence>
<protein>
    <recommendedName>
        <fullName evidence="2">GTP pyrophosphokinase rsh</fullName>
        <ecNumber evidence="1">2.7.6.5</ecNumber>
    </recommendedName>
    <alternativeName>
        <fullName evidence="4">(p)ppGpp synthase</fullName>
    </alternativeName>
    <alternativeName>
        <fullName evidence="3">ATP:GTP 3'-pyrophosphotransferase</fullName>
    </alternativeName>
</protein>
<dbReference type="PROSITE" id="PS51831">
    <property type="entry name" value="HD"/>
    <property type="match status" value="1"/>
</dbReference>
<dbReference type="InterPro" id="IPR002912">
    <property type="entry name" value="ACT_dom"/>
</dbReference>
<feature type="domain" description="TGS" evidence="9">
    <location>
        <begin position="416"/>
        <end position="477"/>
    </location>
</feature>
<dbReference type="SMART" id="SM00471">
    <property type="entry name" value="HDc"/>
    <property type="match status" value="1"/>
</dbReference>
<dbReference type="EMBL" id="FZPA01000007">
    <property type="protein sequence ID" value="SNS88751.1"/>
    <property type="molecule type" value="Genomic_DNA"/>
</dbReference>
<dbReference type="InterPro" id="IPR004095">
    <property type="entry name" value="TGS"/>
</dbReference>
<dbReference type="GO" id="GO:0015949">
    <property type="term" value="P:nucleobase-containing small molecule interconversion"/>
    <property type="evidence" value="ECO:0007669"/>
    <property type="project" value="UniProtKB-ARBA"/>
</dbReference>
<proteinExistence type="inferred from homology"/>
<dbReference type="InterPro" id="IPR033655">
    <property type="entry name" value="TGS_RelA/SpoT"/>
</dbReference>
<dbReference type="GO" id="GO:0008893">
    <property type="term" value="F:guanosine-3',5'-bis(diphosphate) 3'-diphosphatase activity"/>
    <property type="evidence" value="ECO:0007669"/>
    <property type="project" value="TreeGrafter"/>
</dbReference>
<dbReference type="InterPro" id="IPR043519">
    <property type="entry name" value="NT_sf"/>
</dbReference>
<dbReference type="SUPFAM" id="SSF55021">
    <property type="entry name" value="ACT-like"/>
    <property type="match status" value="1"/>
</dbReference>
<feature type="domain" description="HD" evidence="8">
    <location>
        <begin position="78"/>
        <end position="177"/>
    </location>
</feature>
<dbReference type="GO" id="GO:0042594">
    <property type="term" value="P:response to starvation"/>
    <property type="evidence" value="ECO:0007669"/>
    <property type="project" value="TreeGrafter"/>
</dbReference>
<dbReference type="GO" id="GO:0015969">
    <property type="term" value="P:guanosine tetraphosphate metabolic process"/>
    <property type="evidence" value="ECO:0007669"/>
    <property type="project" value="InterPro"/>
</dbReference>
<evidence type="ECO:0000256" key="3">
    <source>
        <dbReference type="ARBA" id="ARBA00029754"/>
    </source>
</evidence>
<dbReference type="CDD" id="cd05399">
    <property type="entry name" value="NT_Rel-Spo_like"/>
    <property type="match status" value="1"/>
</dbReference>
<feature type="domain" description="ACT" evidence="7">
    <location>
        <begin position="658"/>
        <end position="730"/>
    </location>
</feature>
<dbReference type="PANTHER" id="PTHR21262:SF36">
    <property type="entry name" value="BIFUNCTIONAL (P)PPGPP SYNTHASE_HYDROLASE SPOT"/>
    <property type="match status" value="1"/>
</dbReference>
<evidence type="ECO:0000256" key="6">
    <source>
        <dbReference type="RuleBase" id="RU003847"/>
    </source>
</evidence>
<accession>A0A239I5H6</accession>
<organism evidence="10 11">
    <name type="scientific">Sphingopyxis indica</name>
    <dbReference type="NCBI Taxonomy" id="436663"/>
    <lineage>
        <taxon>Bacteria</taxon>
        <taxon>Pseudomonadati</taxon>
        <taxon>Pseudomonadota</taxon>
        <taxon>Alphaproteobacteria</taxon>
        <taxon>Sphingomonadales</taxon>
        <taxon>Sphingomonadaceae</taxon>
        <taxon>Sphingopyxis</taxon>
    </lineage>
</organism>